<dbReference type="EMBL" id="CAJJDP010000046">
    <property type="protein sequence ID" value="CAD8165087.1"/>
    <property type="molecule type" value="Genomic_DNA"/>
</dbReference>
<accession>A0A8S1UM02</accession>
<keyword evidence="2" id="KW-1185">Reference proteome</keyword>
<gene>
    <name evidence="1" type="ORF">POCTA_138.1.T0460109</name>
</gene>
<proteinExistence type="predicted"/>
<comment type="caution">
    <text evidence="1">The sequence shown here is derived from an EMBL/GenBank/DDBJ whole genome shotgun (WGS) entry which is preliminary data.</text>
</comment>
<sequence length="131" mass="15822">MYLEYLLNLTKNSIPVVFNTKYKSISQYLHTKIFIYQIQLMERFEEIFQLFFNRKQEFSMLIFVNIKNYLRDSSLHFYSSELIQQDQNTLIMLIIHIKMFTSNSKQQNQNVQFKEIQSNGIMGHIKAMAIY</sequence>
<evidence type="ECO:0000313" key="1">
    <source>
        <dbReference type="EMBL" id="CAD8165087.1"/>
    </source>
</evidence>
<protein>
    <submittedName>
        <fullName evidence="1">Uncharacterized protein</fullName>
    </submittedName>
</protein>
<dbReference type="AlphaFoldDB" id="A0A8S1UM02"/>
<reference evidence="1" key="1">
    <citation type="submission" date="2021-01" db="EMBL/GenBank/DDBJ databases">
        <authorList>
            <consortium name="Genoscope - CEA"/>
            <person name="William W."/>
        </authorList>
    </citation>
    <scope>NUCLEOTIDE SEQUENCE</scope>
</reference>
<name>A0A8S1UM02_PAROT</name>
<evidence type="ECO:0000313" key="2">
    <source>
        <dbReference type="Proteomes" id="UP000683925"/>
    </source>
</evidence>
<dbReference type="Proteomes" id="UP000683925">
    <property type="component" value="Unassembled WGS sequence"/>
</dbReference>
<organism evidence="1 2">
    <name type="scientific">Paramecium octaurelia</name>
    <dbReference type="NCBI Taxonomy" id="43137"/>
    <lineage>
        <taxon>Eukaryota</taxon>
        <taxon>Sar</taxon>
        <taxon>Alveolata</taxon>
        <taxon>Ciliophora</taxon>
        <taxon>Intramacronucleata</taxon>
        <taxon>Oligohymenophorea</taxon>
        <taxon>Peniculida</taxon>
        <taxon>Parameciidae</taxon>
        <taxon>Paramecium</taxon>
    </lineage>
</organism>